<protein>
    <submittedName>
        <fullName evidence="5">Kinase-like protein</fullName>
    </submittedName>
</protein>
<proteinExistence type="predicted"/>
<comment type="caution">
    <text evidence="5">The sequence shown here is derived from an EMBL/GenBank/DDBJ whole genome shotgun (WGS) entry which is preliminary data.</text>
</comment>
<name>A0A9W9U807_PENBR</name>
<dbReference type="Proteomes" id="UP001147695">
    <property type="component" value="Unassembled WGS sequence"/>
</dbReference>
<feature type="domain" description="Protein kinase" evidence="4">
    <location>
        <begin position="1"/>
        <end position="274"/>
    </location>
</feature>
<dbReference type="GO" id="GO:0005524">
    <property type="term" value="F:ATP binding"/>
    <property type="evidence" value="ECO:0007669"/>
    <property type="project" value="UniProtKB-KW"/>
</dbReference>
<dbReference type="Pfam" id="PF00069">
    <property type="entry name" value="Pkinase"/>
    <property type="match status" value="1"/>
</dbReference>
<dbReference type="InterPro" id="IPR050117">
    <property type="entry name" value="MAPK"/>
</dbReference>
<dbReference type="AlphaFoldDB" id="A0A9W9U807"/>
<reference evidence="5" key="2">
    <citation type="journal article" date="2023" name="IMA Fungus">
        <title>Comparative genomic study of the Penicillium genus elucidates a diverse pangenome and 15 lateral gene transfer events.</title>
        <authorList>
            <person name="Petersen C."/>
            <person name="Sorensen T."/>
            <person name="Nielsen M.R."/>
            <person name="Sondergaard T.E."/>
            <person name="Sorensen J.L."/>
            <person name="Fitzpatrick D.A."/>
            <person name="Frisvad J.C."/>
            <person name="Nielsen K.L."/>
        </authorList>
    </citation>
    <scope>NUCLEOTIDE SEQUENCE</scope>
    <source>
        <strain evidence="5">IBT 35673</strain>
    </source>
</reference>
<keyword evidence="1" id="KW-0723">Serine/threonine-protein kinase</keyword>
<keyword evidence="5" id="KW-0418">Kinase</keyword>
<dbReference type="PROSITE" id="PS50011">
    <property type="entry name" value="PROTEIN_KINASE_DOM"/>
    <property type="match status" value="1"/>
</dbReference>
<dbReference type="PANTHER" id="PTHR24055">
    <property type="entry name" value="MITOGEN-ACTIVATED PROTEIN KINASE"/>
    <property type="match status" value="1"/>
</dbReference>
<reference evidence="5" key="1">
    <citation type="submission" date="2022-12" db="EMBL/GenBank/DDBJ databases">
        <authorList>
            <person name="Petersen C."/>
        </authorList>
    </citation>
    <scope>NUCLEOTIDE SEQUENCE</scope>
    <source>
        <strain evidence="5">IBT 35673</strain>
    </source>
</reference>
<organism evidence="5 6">
    <name type="scientific">Penicillium brevicompactum</name>
    <dbReference type="NCBI Taxonomy" id="5074"/>
    <lineage>
        <taxon>Eukaryota</taxon>
        <taxon>Fungi</taxon>
        <taxon>Dikarya</taxon>
        <taxon>Ascomycota</taxon>
        <taxon>Pezizomycotina</taxon>
        <taxon>Eurotiomycetes</taxon>
        <taxon>Eurotiomycetidae</taxon>
        <taxon>Eurotiales</taxon>
        <taxon>Aspergillaceae</taxon>
        <taxon>Penicillium</taxon>
    </lineage>
</organism>
<sequence length="289" mass="33123">MMIPSILDQFTIHGPNGTHACYITAPASTSLSGAKDGSWIRLFQLDVARFDQLSLDQLYEKYGAPELDPVVRLNGNPLPLPPGVPSHGIMPIWLGKASEEISLPGTKILLTDFGEAFDPSKERKCESRTPLVIRPPEARFEPNTLSFPSDIWTLACTIWCIIAQRPLFEGWFATEDDMTCEHVDVLGVLPPEWWKRWEARGLKFTEDGKPINRSYFQSWDDRFEDSVQEPRQKKGLPPLDAKESQAFFDMLRPMLSFRPESRPTTKQILDSEWMRKWALPEYEKIRDNV</sequence>
<evidence type="ECO:0000256" key="1">
    <source>
        <dbReference type="ARBA" id="ARBA00022527"/>
    </source>
</evidence>
<dbReference type="GO" id="GO:0004674">
    <property type="term" value="F:protein serine/threonine kinase activity"/>
    <property type="evidence" value="ECO:0007669"/>
    <property type="project" value="UniProtKB-KW"/>
</dbReference>
<evidence type="ECO:0000256" key="3">
    <source>
        <dbReference type="ARBA" id="ARBA00022840"/>
    </source>
</evidence>
<evidence type="ECO:0000313" key="5">
    <source>
        <dbReference type="EMBL" id="KAJ5323163.1"/>
    </source>
</evidence>
<keyword evidence="5" id="KW-0808">Transferase</keyword>
<dbReference type="Gene3D" id="1.10.510.10">
    <property type="entry name" value="Transferase(Phosphotransferase) domain 1"/>
    <property type="match status" value="1"/>
</dbReference>
<evidence type="ECO:0000256" key="2">
    <source>
        <dbReference type="ARBA" id="ARBA00022741"/>
    </source>
</evidence>
<evidence type="ECO:0000313" key="6">
    <source>
        <dbReference type="Proteomes" id="UP001147695"/>
    </source>
</evidence>
<dbReference type="SUPFAM" id="SSF56112">
    <property type="entry name" value="Protein kinase-like (PK-like)"/>
    <property type="match status" value="1"/>
</dbReference>
<dbReference type="EMBL" id="JAPZBQ010000006">
    <property type="protein sequence ID" value="KAJ5323163.1"/>
    <property type="molecule type" value="Genomic_DNA"/>
</dbReference>
<accession>A0A9W9U807</accession>
<keyword evidence="3" id="KW-0067">ATP-binding</keyword>
<keyword evidence="2" id="KW-0547">Nucleotide-binding</keyword>
<dbReference type="InterPro" id="IPR000719">
    <property type="entry name" value="Prot_kinase_dom"/>
</dbReference>
<evidence type="ECO:0000259" key="4">
    <source>
        <dbReference type="PROSITE" id="PS50011"/>
    </source>
</evidence>
<dbReference type="InterPro" id="IPR011009">
    <property type="entry name" value="Kinase-like_dom_sf"/>
</dbReference>
<gene>
    <name evidence="5" type="ORF">N7452_011452</name>
</gene>